<dbReference type="AlphaFoldDB" id="A0A2T0UWD6"/>
<gene>
    <name evidence="3" type="ORF">B0I28_101577</name>
</gene>
<keyword evidence="4" id="KW-1185">Reference proteome</keyword>
<reference evidence="3 4" key="1">
    <citation type="submission" date="2018-03" db="EMBL/GenBank/DDBJ databases">
        <title>Genomic Encyclopedia of Type Strains, Phase III (KMG-III): the genomes of soil and plant-associated and newly described type strains.</title>
        <authorList>
            <person name="Whitman W."/>
        </authorList>
    </citation>
    <scope>NUCLEOTIDE SEQUENCE [LARGE SCALE GENOMIC DNA]</scope>
    <source>
        <strain evidence="3 4">CGMCC 4.7067</strain>
    </source>
</reference>
<organism evidence="3 4">
    <name type="scientific">Glycomyces artemisiae</name>
    <dbReference type="NCBI Taxonomy" id="1076443"/>
    <lineage>
        <taxon>Bacteria</taxon>
        <taxon>Bacillati</taxon>
        <taxon>Actinomycetota</taxon>
        <taxon>Actinomycetes</taxon>
        <taxon>Glycomycetales</taxon>
        <taxon>Glycomycetaceae</taxon>
        <taxon>Glycomyces</taxon>
    </lineage>
</organism>
<feature type="domain" description="DUF397" evidence="2">
    <location>
        <begin position="4"/>
        <end position="58"/>
    </location>
</feature>
<evidence type="ECO:0000313" key="3">
    <source>
        <dbReference type="EMBL" id="PRY62249.1"/>
    </source>
</evidence>
<name>A0A2T0UWD6_9ACTN</name>
<dbReference type="Proteomes" id="UP000238176">
    <property type="component" value="Unassembled WGS sequence"/>
</dbReference>
<proteinExistence type="predicted"/>
<evidence type="ECO:0000313" key="4">
    <source>
        <dbReference type="Proteomes" id="UP000238176"/>
    </source>
</evidence>
<feature type="region of interest" description="Disordered" evidence="1">
    <location>
        <begin position="1"/>
        <end position="34"/>
    </location>
</feature>
<dbReference type="EMBL" id="PVTJ01000001">
    <property type="protein sequence ID" value="PRY62249.1"/>
    <property type="molecule type" value="Genomic_DNA"/>
</dbReference>
<evidence type="ECO:0000256" key="1">
    <source>
        <dbReference type="SAM" id="MobiDB-lite"/>
    </source>
</evidence>
<evidence type="ECO:0000259" key="2">
    <source>
        <dbReference type="Pfam" id="PF04149"/>
    </source>
</evidence>
<dbReference type="OrthoDB" id="4570646at2"/>
<comment type="caution">
    <text evidence="3">The sequence shown here is derived from an EMBL/GenBank/DDBJ whole genome shotgun (WGS) entry which is preliminary data.</text>
</comment>
<accession>A0A2T0UWD6</accession>
<dbReference type="InterPro" id="IPR007278">
    <property type="entry name" value="DUF397"/>
</dbReference>
<dbReference type="RefSeq" id="WP_106362282.1">
    <property type="nucleotide sequence ID" value="NZ_PVTJ01000001.1"/>
</dbReference>
<dbReference type="Pfam" id="PF04149">
    <property type="entry name" value="DUF397"/>
    <property type="match status" value="1"/>
</dbReference>
<sequence length="61" mass="6362">MSQAGWRKSSKSSGDSNSQCVEARPAASGFQVRDSKLGDASPIFDLQTADFGSLLRAAGRG</sequence>
<protein>
    <submittedName>
        <fullName evidence="3">Uncharacterized protein DUF397</fullName>
    </submittedName>
</protein>